<keyword evidence="4 6" id="KW-1015">Disulfide bond</keyword>
<gene>
    <name evidence="9" type="primary">LOC106011831</name>
</gene>
<keyword evidence="2" id="KW-0732">Signal</keyword>
<sequence length="301" mass="32493">MNFMPNKFLLNELYTCSNYNILVPILYQIFRKKSYCIFWSTLYLNESFLSTLSKGSGVAFCNDAREWNLSSVACDEVMCQHPPDIFGANVSFSGVTVGSTASYSCLEGHRLNSSSNTIDCKADGSWSDSSDVKCTMVTCDVPPTVDGAVASIVTPGTLFGNDVSYSCEPGRTLTTPSNSKLCTEDGWDDTPVVCDTANNSINCGDAPVVEYSVRTITLNNGQHTVSYQCNTGFRLESPEATTKTCSSEGWSTEPVKCVPVRCGAALEVSNADASVINGIVGLEAIYECHPGFKMKTTSQTK</sequence>
<evidence type="ECO:0000256" key="5">
    <source>
        <dbReference type="ARBA" id="ARBA00023180"/>
    </source>
</evidence>
<dbReference type="RefSeq" id="XP_012938299.2">
    <property type="nucleotide sequence ID" value="XM_013082845.2"/>
</dbReference>
<evidence type="ECO:0000256" key="6">
    <source>
        <dbReference type="PROSITE-ProRule" id="PRU00302"/>
    </source>
</evidence>
<evidence type="ECO:0000256" key="2">
    <source>
        <dbReference type="ARBA" id="ARBA00022729"/>
    </source>
</evidence>
<keyword evidence="5" id="KW-0325">Glycoprotein</keyword>
<evidence type="ECO:0000313" key="8">
    <source>
        <dbReference type="Proteomes" id="UP000694888"/>
    </source>
</evidence>
<dbReference type="InterPro" id="IPR000436">
    <property type="entry name" value="Sushi_SCR_CCP_dom"/>
</dbReference>
<dbReference type="PANTHER" id="PTHR46393">
    <property type="entry name" value="SUSHI DOMAIN-CONTAINING PROTEIN"/>
    <property type="match status" value="1"/>
</dbReference>
<evidence type="ECO:0000256" key="3">
    <source>
        <dbReference type="ARBA" id="ARBA00022737"/>
    </source>
</evidence>
<dbReference type="Pfam" id="PF00084">
    <property type="entry name" value="Sushi"/>
    <property type="match status" value="3"/>
</dbReference>
<evidence type="ECO:0000313" key="9">
    <source>
        <dbReference type="RefSeq" id="XP_012938299.2"/>
    </source>
</evidence>
<feature type="disulfide bond" evidence="6">
    <location>
        <begin position="139"/>
        <end position="182"/>
    </location>
</feature>
<proteinExistence type="predicted"/>
<accession>A0ABM1A0F2</accession>
<dbReference type="PROSITE" id="PS50923">
    <property type="entry name" value="SUSHI"/>
    <property type="match status" value="3"/>
</dbReference>
<dbReference type="SUPFAM" id="SSF57535">
    <property type="entry name" value="Complement control module/SCR domain"/>
    <property type="match status" value="3"/>
</dbReference>
<keyword evidence="3" id="KW-0677">Repeat</keyword>
<dbReference type="InterPro" id="IPR035976">
    <property type="entry name" value="Sushi/SCR/CCP_sf"/>
</dbReference>
<comment type="caution">
    <text evidence="6">Lacks conserved residue(s) required for the propagation of feature annotation.</text>
</comment>
<evidence type="ECO:0000256" key="1">
    <source>
        <dbReference type="ARBA" id="ARBA00022659"/>
    </source>
</evidence>
<dbReference type="Gene3D" id="2.10.70.10">
    <property type="entry name" value="Complement Module, domain 1"/>
    <property type="match status" value="3"/>
</dbReference>
<organism evidence="8 9">
    <name type="scientific">Aplysia californica</name>
    <name type="common">California sea hare</name>
    <dbReference type="NCBI Taxonomy" id="6500"/>
    <lineage>
        <taxon>Eukaryota</taxon>
        <taxon>Metazoa</taxon>
        <taxon>Spiralia</taxon>
        <taxon>Lophotrochozoa</taxon>
        <taxon>Mollusca</taxon>
        <taxon>Gastropoda</taxon>
        <taxon>Heterobranchia</taxon>
        <taxon>Euthyneura</taxon>
        <taxon>Tectipleura</taxon>
        <taxon>Aplysiida</taxon>
        <taxon>Aplysioidea</taxon>
        <taxon>Aplysiidae</taxon>
        <taxon>Aplysia</taxon>
    </lineage>
</organism>
<feature type="domain" description="Sushi" evidence="7">
    <location>
        <begin position="137"/>
        <end position="196"/>
    </location>
</feature>
<evidence type="ECO:0000256" key="4">
    <source>
        <dbReference type="ARBA" id="ARBA00023157"/>
    </source>
</evidence>
<keyword evidence="1 6" id="KW-0768">Sushi</keyword>
<feature type="domain" description="Sushi" evidence="7">
    <location>
        <begin position="201"/>
        <end position="259"/>
    </location>
</feature>
<feature type="disulfide bond" evidence="6">
    <location>
        <begin position="167"/>
        <end position="194"/>
    </location>
</feature>
<dbReference type="CDD" id="cd00033">
    <property type="entry name" value="CCP"/>
    <property type="match status" value="2"/>
</dbReference>
<feature type="domain" description="Sushi" evidence="7">
    <location>
        <begin position="77"/>
        <end position="136"/>
    </location>
</feature>
<evidence type="ECO:0000259" key="7">
    <source>
        <dbReference type="PROSITE" id="PS50923"/>
    </source>
</evidence>
<protein>
    <submittedName>
        <fullName evidence="9">Sushi, von Willebrand factor type A, EGF and pentraxin domain-containing protein 1-like</fullName>
    </submittedName>
</protein>
<dbReference type="PANTHER" id="PTHR46393:SF7">
    <property type="entry name" value="COMPLEMENT C2"/>
    <property type="match status" value="1"/>
</dbReference>
<keyword evidence="8" id="KW-1185">Reference proteome</keyword>
<dbReference type="SMART" id="SM00032">
    <property type="entry name" value="CCP"/>
    <property type="match status" value="3"/>
</dbReference>
<name>A0ABM1A0F2_APLCA</name>
<dbReference type="GeneID" id="106011831"/>
<reference evidence="9" key="1">
    <citation type="submission" date="2025-08" db="UniProtKB">
        <authorList>
            <consortium name="RefSeq"/>
        </authorList>
    </citation>
    <scope>IDENTIFICATION</scope>
</reference>
<dbReference type="Proteomes" id="UP000694888">
    <property type="component" value="Unplaced"/>
</dbReference>